<dbReference type="Proteomes" id="UP001604336">
    <property type="component" value="Unassembled WGS sequence"/>
</dbReference>
<dbReference type="AlphaFoldDB" id="A0ABD1VYJ8"/>
<proteinExistence type="predicted"/>
<reference evidence="2" key="1">
    <citation type="submission" date="2024-07" db="EMBL/GenBank/DDBJ databases">
        <title>Two chromosome-level genome assemblies of Korean endemic species Abeliophyllum distichum and Forsythia ovata (Oleaceae).</title>
        <authorList>
            <person name="Jang H."/>
        </authorList>
    </citation>
    <scope>NUCLEOTIDE SEQUENCE [LARGE SCALE GENOMIC DNA]</scope>
</reference>
<accession>A0ABD1VYJ8</accession>
<gene>
    <name evidence="1" type="ORF">Adt_03447</name>
</gene>
<protein>
    <submittedName>
        <fullName evidence="1">Uncharacterized protein</fullName>
    </submittedName>
</protein>
<name>A0ABD1VYJ8_9LAMI</name>
<sequence>MLEFKSEALEKFKEFKQEVEMQTEKNILTLGYDRDSGIKVVLEKVQETTNEIGQLDNPMAEFAFDKAHIKKGEPPVSEDTLALCKLNNIIHFPWRYDLLISSNVLLIEKDEPTTYSDLESSINSKR</sequence>
<evidence type="ECO:0000313" key="1">
    <source>
        <dbReference type="EMBL" id="KAL2542469.1"/>
    </source>
</evidence>
<organism evidence="1 2">
    <name type="scientific">Abeliophyllum distichum</name>
    <dbReference type="NCBI Taxonomy" id="126358"/>
    <lineage>
        <taxon>Eukaryota</taxon>
        <taxon>Viridiplantae</taxon>
        <taxon>Streptophyta</taxon>
        <taxon>Embryophyta</taxon>
        <taxon>Tracheophyta</taxon>
        <taxon>Spermatophyta</taxon>
        <taxon>Magnoliopsida</taxon>
        <taxon>eudicotyledons</taxon>
        <taxon>Gunneridae</taxon>
        <taxon>Pentapetalae</taxon>
        <taxon>asterids</taxon>
        <taxon>lamiids</taxon>
        <taxon>Lamiales</taxon>
        <taxon>Oleaceae</taxon>
        <taxon>Forsythieae</taxon>
        <taxon>Abeliophyllum</taxon>
    </lineage>
</organism>
<dbReference type="EMBL" id="JBFOLK010000001">
    <property type="protein sequence ID" value="KAL2542469.1"/>
    <property type="molecule type" value="Genomic_DNA"/>
</dbReference>
<comment type="caution">
    <text evidence="1">The sequence shown here is derived from an EMBL/GenBank/DDBJ whole genome shotgun (WGS) entry which is preliminary data.</text>
</comment>
<evidence type="ECO:0000313" key="2">
    <source>
        <dbReference type="Proteomes" id="UP001604336"/>
    </source>
</evidence>
<keyword evidence="2" id="KW-1185">Reference proteome</keyword>